<dbReference type="EnsemblMetazoa" id="RPRC014697-RA">
    <property type="protein sequence ID" value="RPRC014697-PA"/>
    <property type="gene ID" value="RPRC014697"/>
</dbReference>
<dbReference type="AlphaFoldDB" id="T1IEH7"/>
<dbReference type="EMBL" id="ACPB03008436">
    <property type="status" value="NOT_ANNOTATED_CDS"/>
    <property type="molecule type" value="Genomic_DNA"/>
</dbReference>
<dbReference type="Proteomes" id="UP000015103">
    <property type="component" value="Unassembled WGS sequence"/>
</dbReference>
<keyword evidence="2" id="KW-1185">Reference proteome</keyword>
<dbReference type="InParanoid" id="T1IEH7"/>
<accession>T1IEH7</accession>
<sequence length="56" mass="5961">MGSVFICVCSSVGAVLGCIVRDPKSLAEWSTFILSGCVTLTVSVDKDVFPEDHRKG</sequence>
<evidence type="ECO:0000313" key="2">
    <source>
        <dbReference type="Proteomes" id="UP000015103"/>
    </source>
</evidence>
<protein>
    <submittedName>
        <fullName evidence="1">Uncharacterized protein</fullName>
    </submittedName>
</protein>
<proteinExistence type="predicted"/>
<reference evidence="1" key="1">
    <citation type="submission" date="2015-05" db="UniProtKB">
        <authorList>
            <consortium name="EnsemblMetazoa"/>
        </authorList>
    </citation>
    <scope>IDENTIFICATION</scope>
</reference>
<evidence type="ECO:0000313" key="1">
    <source>
        <dbReference type="EnsemblMetazoa" id="RPRC014697-PA"/>
    </source>
</evidence>
<organism evidence="1 2">
    <name type="scientific">Rhodnius prolixus</name>
    <name type="common">Triatomid bug</name>
    <dbReference type="NCBI Taxonomy" id="13249"/>
    <lineage>
        <taxon>Eukaryota</taxon>
        <taxon>Metazoa</taxon>
        <taxon>Ecdysozoa</taxon>
        <taxon>Arthropoda</taxon>
        <taxon>Hexapoda</taxon>
        <taxon>Insecta</taxon>
        <taxon>Pterygota</taxon>
        <taxon>Neoptera</taxon>
        <taxon>Paraneoptera</taxon>
        <taxon>Hemiptera</taxon>
        <taxon>Heteroptera</taxon>
        <taxon>Panheteroptera</taxon>
        <taxon>Cimicomorpha</taxon>
        <taxon>Reduviidae</taxon>
        <taxon>Triatominae</taxon>
        <taxon>Rhodnius</taxon>
    </lineage>
</organism>
<name>T1IEH7_RHOPR</name>
<dbReference type="HOGENOM" id="CLU_3016741_0_0_1"/>
<dbReference type="VEuPathDB" id="VectorBase:RPRC014697"/>